<dbReference type="EMBL" id="DYDO01000007">
    <property type="protein sequence ID" value="DBA20538.1"/>
    <property type="molecule type" value="Genomic_DNA"/>
</dbReference>
<protein>
    <recommendedName>
        <fullName evidence="4">Ig-like domain-containing protein</fullName>
    </recommendedName>
</protein>
<feature type="chain" id="PRO_5043360120" description="Ig-like domain-containing protein" evidence="1">
    <location>
        <begin position="22"/>
        <end position="110"/>
    </location>
</feature>
<gene>
    <name evidence="2" type="ORF">GDO54_017303</name>
</gene>
<sequence length="110" mass="12191">MKNFQLFIGILNLALYQSAGGENRTLVEQPAFISAELGGSVTIECKVTSQTSSFSVFWTLGSLKLRTHVRFFSPDNRHRQDIGENLACVQSASFIVHGSLLADPRKMNDE</sequence>
<dbReference type="AlphaFoldDB" id="A0AAV3A453"/>
<evidence type="ECO:0000313" key="3">
    <source>
        <dbReference type="Proteomes" id="UP001181693"/>
    </source>
</evidence>
<dbReference type="Gene3D" id="2.60.40.10">
    <property type="entry name" value="Immunoglobulins"/>
    <property type="match status" value="1"/>
</dbReference>
<accession>A0AAV3A453</accession>
<dbReference type="Proteomes" id="UP001181693">
    <property type="component" value="Unassembled WGS sequence"/>
</dbReference>
<evidence type="ECO:0000313" key="2">
    <source>
        <dbReference type="EMBL" id="DBA20538.1"/>
    </source>
</evidence>
<feature type="signal peptide" evidence="1">
    <location>
        <begin position="1"/>
        <end position="21"/>
    </location>
</feature>
<keyword evidence="1" id="KW-0732">Signal</keyword>
<reference evidence="2" key="1">
    <citation type="thesis" date="2020" institute="ProQuest LLC" country="789 East Eisenhower Parkway, Ann Arbor, MI, USA">
        <title>Comparative Genomics and Chromosome Evolution.</title>
        <authorList>
            <person name="Mudd A.B."/>
        </authorList>
    </citation>
    <scope>NUCLEOTIDE SEQUENCE</scope>
    <source>
        <strain evidence="2">1538</strain>
        <tissue evidence="2">Blood</tissue>
    </source>
</reference>
<name>A0AAV3A453_PYXAD</name>
<comment type="caution">
    <text evidence="2">The sequence shown here is derived from an EMBL/GenBank/DDBJ whole genome shotgun (WGS) entry which is preliminary data.</text>
</comment>
<dbReference type="SUPFAM" id="SSF48726">
    <property type="entry name" value="Immunoglobulin"/>
    <property type="match status" value="1"/>
</dbReference>
<evidence type="ECO:0000256" key="1">
    <source>
        <dbReference type="SAM" id="SignalP"/>
    </source>
</evidence>
<evidence type="ECO:0008006" key="4">
    <source>
        <dbReference type="Google" id="ProtNLM"/>
    </source>
</evidence>
<dbReference type="InterPro" id="IPR036179">
    <property type="entry name" value="Ig-like_dom_sf"/>
</dbReference>
<organism evidence="2 3">
    <name type="scientific">Pyxicephalus adspersus</name>
    <name type="common">African bullfrog</name>
    <dbReference type="NCBI Taxonomy" id="30357"/>
    <lineage>
        <taxon>Eukaryota</taxon>
        <taxon>Metazoa</taxon>
        <taxon>Chordata</taxon>
        <taxon>Craniata</taxon>
        <taxon>Vertebrata</taxon>
        <taxon>Euteleostomi</taxon>
        <taxon>Amphibia</taxon>
        <taxon>Batrachia</taxon>
        <taxon>Anura</taxon>
        <taxon>Neobatrachia</taxon>
        <taxon>Ranoidea</taxon>
        <taxon>Pyxicephalidae</taxon>
        <taxon>Pyxicephalinae</taxon>
        <taxon>Pyxicephalus</taxon>
    </lineage>
</organism>
<proteinExistence type="predicted"/>
<dbReference type="InterPro" id="IPR013783">
    <property type="entry name" value="Ig-like_fold"/>
</dbReference>
<keyword evidence="3" id="KW-1185">Reference proteome</keyword>